<dbReference type="PANTHER" id="PTHR38107:SF3">
    <property type="entry name" value="LYSOZYME RRRD-RELATED"/>
    <property type="match status" value="1"/>
</dbReference>
<keyword evidence="4 6" id="KW-0378">Hydrolase</keyword>
<dbReference type="InterPro" id="IPR023346">
    <property type="entry name" value="Lysozyme-like_dom_sf"/>
</dbReference>
<dbReference type="STRING" id="656179.AB870_03490"/>
<dbReference type="KEGG" id="pfg:AB870_03490"/>
<comment type="catalytic activity">
    <reaction evidence="1 6">
        <text>Hydrolysis of (1-&gt;4)-beta-linkages between N-acetylmuramic acid and N-acetyl-D-glucosamine residues in a peptidoglycan and between N-acetyl-D-glucosamine residues in chitodextrins.</text>
        <dbReference type="EC" id="3.2.1.17"/>
    </reaction>
</comment>
<dbReference type="GO" id="GO:0003796">
    <property type="term" value="F:lysozyme activity"/>
    <property type="evidence" value="ECO:0007669"/>
    <property type="project" value="UniProtKB-EC"/>
</dbReference>
<dbReference type="InterPro" id="IPR034690">
    <property type="entry name" value="Endolysin_T4_type"/>
</dbReference>
<gene>
    <name evidence="8" type="ORF">AB870_03490</name>
</gene>
<keyword evidence="9" id="KW-1185">Reference proteome</keyword>
<dbReference type="EC" id="3.2.1.17" evidence="6"/>
<proteinExistence type="inferred from homology"/>
<evidence type="ECO:0000256" key="7">
    <source>
        <dbReference type="SAM" id="SignalP"/>
    </source>
</evidence>
<dbReference type="EMBL" id="CP011807">
    <property type="protein sequence ID" value="AKM29399.1"/>
    <property type="molecule type" value="Genomic_DNA"/>
</dbReference>
<keyword evidence="2 6" id="KW-0929">Antimicrobial</keyword>
<keyword evidence="7" id="KW-0732">Signal</keyword>
<evidence type="ECO:0000256" key="1">
    <source>
        <dbReference type="ARBA" id="ARBA00000632"/>
    </source>
</evidence>
<protein>
    <recommendedName>
        <fullName evidence="6">Lysozyme</fullName>
        <ecNumber evidence="6">3.2.1.17</ecNumber>
    </recommendedName>
</protein>
<dbReference type="CDD" id="cd16900">
    <property type="entry name" value="endolysin_R21-like"/>
    <property type="match status" value="1"/>
</dbReference>
<dbReference type="HAMAP" id="MF_04110">
    <property type="entry name" value="ENDOLYSIN_T4"/>
    <property type="match status" value="1"/>
</dbReference>
<dbReference type="InterPro" id="IPR002196">
    <property type="entry name" value="Glyco_hydro_24"/>
</dbReference>
<comment type="similarity">
    <text evidence="6">Belongs to the glycosyl hydrolase 24 family.</text>
</comment>
<dbReference type="PANTHER" id="PTHR38107">
    <property type="match status" value="1"/>
</dbReference>
<dbReference type="GO" id="GO:0009253">
    <property type="term" value="P:peptidoglycan catabolic process"/>
    <property type="evidence" value="ECO:0007669"/>
    <property type="project" value="InterPro"/>
</dbReference>
<dbReference type="Gene3D" id="1.10.530.40">
    <property type="match status" value="1"/>
</dbReference>
<evidence type="ECO:0000256" key="6">
    <source>
        <dbReference type="RuleBase" id="RU003788"/>
    </source>
</evidence>
<keyword evidence="5 6" id="KW-0326">Glycosidase</keyword>
<dbReference type="GO" id="GO:0016998">
    <property type="term" value="P:cell wall macromolecule catabolic process"/>
    <property type="evidence" value="ECO:0007669"/>
    <property type="project" value="InterPro"/>
</dbReference>
<accession>A0A0H3WN74</accession>
<dbReference type="InterPro" id="IPR051018">
    <property type="entry name" value="Bacteriophage_GH24"/>
</dbReference>
<evidence type="ECO:0000256" key="5">
    <source>
        <dbReference type="ARBA" id="ARBA00023295"/>
    </source>
</evidence>
<dbReference type="Proteomes" id="UP000035651">
    <property type="component" value="Chromosome"/>
</dbReference>
<evidence type="ECO:0000256" key="3">
    <source>
        <dbReference type="ARBA" id="ARBA00022638"/>
    </source>
</evidence>
<keyword evidence="3 6" id="KW-0081">Bacteriolytic enzyme</keyword>
<dbReference type="Pfam" id="PF00959">
    <property type="entry name" value="Phage_lysozyme"/>
    <property type="match status" value="1"/>
</dbReference>
<dbReference type="SUPFAM" id="SSF53955">
    <property type="entry name" value="Lysozyme-like"/>
    <property type="match status" value="1"/>
</dbReference>
<sequence length="158" mass="17259">MGVKARLLFGALTVSVSGLAFITGQEGRVYESYPDPALGWSVPTICDGHTGPDVKRGMVANDAMCDALRSKDAAKWAGHVSRCVTFRPLNQNQVDSLISFTHNVGPTAMCSSTLVRKLNTGDFQGAADEFPRWVYARKTKLRGLVKRRDAERALFLTP</sequence>
<evidence type="ECO:0000313" key="8">
    <source>
        <dbReference type="EMBL" id="AKM29399.1"/>
    </source>
</evidence>
<dbReference type="PATRIC" id="fig|656179.3.peg.764"/>
<organism evidence="8 9">
    <name type="scientific">Pandoraea faecigallinarum</name>
    <dbReference type="NCBI Taxonomy" id="656179"/>
    <lineage>
        <taxon>Bacteria</taxon>
        <taxon>Pseudomonadati</taxon>
        <taxon>Pseudomonadota</taxon>
        <taxon>Betaproteobacteria</taxon>
        <taxon>Burkholderiales</taxon>
        <taxon>Burkholderiaceae</taxon>
        <taxon>Pandoraea</taxon>
    </lineage>
</organism>
<feature type="chain" id="PRO_5005203325" description="Lysozyme" evidence="7">
    <location>
        <begin position="21"/>
        <end position="158"/>
    </location>
</feature>
<dbReference type="InterPro" id="IPR023347">
    <property type="entry name" value="Lysozyme_dom_sf"/>
</dbReference>
<evidence type="ECO:0000313" key="9">
    <source>
        <dbReference type="Proteomes" id="UP000035651"/>
    </source>
</evidence>
<dbReference type="GO" id="GO:0042742">
    <property type="term" value="P:defense response to bacterium"/>
    <property type="evidence" value="ECO:0007669"/>
    <property type="project" value="UniProtKB-KW"/>
</dbReference>
<name>A0A0H3WN74_9BURK</name>
<dbReference type="GO" id="GO:0031640">
    <property type="term" value="P:killing of cells of another organism"/>
    <property type="evidence" value="ECO:0007669"/>
    <property type="project" value="UniProtKB-KW"/>
</dbReference>
<dbReference type="RefSeq" id="WP_047905339.1">
    <property type="nucleotide sequence ID" value="NZ_CP011807.3"/>
</dbReference>
<evidence type="ECO:0000256" key="2">
    <source>
        <dbReference type="ARBA" id="ARBA00022529"/>
    </source>
</evidence>
<feature type="signal peptide" evidence="7">
    <location>
        <begin position="1"/>
        <end position="20"/>
    </location>
</feature>
<dbReference type="AlphaFoldDB" id="A0A0H3WN74"/>
<evidence type="ECO:0000256" key="4">
    <source>
        <dbReference type="ARBA" id="ARBA00022801"/>
    </source>
</evidence>
<reference evidence="8" key="1">
    <citation type="submission" date="2016-06" db="EMBL/GenBank/DDBJ databases">
        <title>Complete Genome Sequence of Pandoraea faecigallinarum DSM-23572.</title>
        <authorList>
            <person name="Yong D."/>
            <person name="Ee R."/>
            <person name="Lim Y.-L."/>
            <person name="Yin W.-F."/>
            <person name="Chan K.-G."/>
        </authorList>
    </citation>
    <scope>NUCLEOTIDE SEQUENCE</scope>
    <source>
        <strain evidence="8">DSM 23572</strain>
    </source>
</reference>